<evidence type="ECO:0000313" key="2">
    <source>
        <dbReference type="EMBL" id="TFY60021.1"/>
    </source>
</evidence>
<dbReference type="STRING" id="34475.A0A4Y9YEZ2"/>
<gene>
    <name evidence="2" type="ORF">EVJ58_g5405</name>
</gene>
<evidence type="ECO:0000313" key="3">
    <source>
        <dbReference type="Proteomes" id="UP000298390"/>
    </source>
</evidence>
<reference evidence="2 3" key="1">
    <citation type="submission" date="2019-01" db="EMBL/GenBank/DDBJ databases">
        <title>Genome sequencing of the rare red list fungi Fomitopsis rosea.</title>
        <authorList>
            <person name="Buettner E."/>
            <person name="Kellner H."/>
        </authorList>
    </citation>
    <scope>NUCLEOTIDE SEQUENCE [LARGE SCALE GENOMIC DNA]</scope>
    <source>
        <strain evidence="2 3">DSM 105464</strain>
    </source>
</reference>
<dbReference type="AlphaFoldDB" id="A0A4Y9YEZ2"/>
<name>A0A4Y9YEZ2_9APHY</name>
<feature type="compositionally biased region" description="Polar residues" evidence="1">
    <location>
        <begin position="194"/>
        <end position="203"/>
    </location>
</feature>
<proteinExistence type="predicted"/>
<dbReference type="Proteomes" id="UP000298390">
    <property type="component" value="Unassembled WGS sequence"/>
</dbReference>
<accession>A0A4Y9YEZ2</accession>
<dbReference type="PROSITE" id="PS51257">
    <property type="entry name" value="PROKAR_LIPOPROTEIN"/>
    <property type="match status" value="1"/>
</dbReference>
<feature type="compositionally biased region" description="Basic and acidic residues" evidence="1">
    <location>
        <begin position="282"/>
        <end position="292"/>
    </location>
</feature>
<feature type="compositionally biased region" description="Polar residues" evidence="1">
    <location>
        <begin position="238"/>
        <end position="249"/>
    </location>
</feature>
<comment type="caution">
    <text evidence="2">The sequence shown here is derived from an EMBL/GenBank/DDBJ whole genome shotgun (WGS) entry which is preliminary data.</text>
</comment>
<evidence type="ECO:0000256" key="1">
    <source>
        <dbReference type="SAM" id="MobiDB-lite"/>
    </source>
</evidence>
<feature type="region of interest" description="Disordered" evidence="1">
    <location>
        <begin position="140"/>
        <end position="253"/>
    </location>
</feature>
<dbReference type="EMBL" id="SEKV01000275">
    <property type="protein sequence ID" value="TFY60021.1"/>
    <property type="molecule type" value="Genomic_DNA"/>
</dbReference>
<organism evidence="2 3">
    <name type="scientific">Rhodofomes roseus</name>
    <dbReference type="NCBI Taxonomy" id="34475"/>
    <lineage>
        <taxon>Eukaryota</taxon>
        <taxon>Fungi</taxon>
        <taxon>Dikarya</taxon>
        <taxon>Basidiomycota</taxon>
        <taxon>Agaricomycotina</taxon>
        <taxon>Agaricomycetes</taxon>
        <taxon>Polyporales</taxon>
        <taxon>Rhodofomes</taxon>
    </lineage>
</organism>
<feature type="region of interest" description="Disordered" evidence="1">
    <location>
        <begin position="271"/>
        <end position="317"/>
    </location>
</feature>
<sequence>MVEPLRDPELTAAAQALQACKYIAYVYRIIDLPIPKRPDHKCRIALAGRGLCRQDDDANIDASMCVPISPTTEHPLSRKPVPTRPSFPFPDCYQYSMAVPVVRIPTKFFYDHTNAIAISPYDLFSVKTYINEDHRKRDTLQAARSQPAGKPLSDEDDVDHCGTRTASSSVAGEHQGEDGPPVGNEPVADAFESNLPTFNTNTDAYRGDVTNDTPKLEPAAPHHANGISEDGPADEVQRTSSQSDQSQVGRTVVAPDVSAGVDITAAYRSVKSFEQRSSSQRSESHTGDDDGRSTGSSSTHSMIESIADRPRSASPVPSDLLHRIFLGNPDEDRDIIPLVSVSLDLSEAGEVNDPMAFLEEIEVIQQLILKYRSRLDQCEWDCQSSNATSVDTSSWVDVTADTPYILEQRDTTARKRTRISELCDATRFKLRTRARHMRRRGVALLKIVKAVLTCSFTVRIEYTLDLN</sequence>
<protein>
    <submittedName>
        <fullName evidence="2">Uncharacterized protein</fullName>
    </submittedName>
</protein>